<accession>A0A0G2GWS2</accession>
<evidence type="ECO:0000313" key="3">
    <source>
        <dbReference type="Proteomes" id="UP000053317"/>
    </source>
</evidence>
<dbReference type="Proteomes" id="UP000053317">
    <property type="component" value="Unassembled WGS sequence"/>
</dbReference>
<dbReference type="EMBL" id="LCWF01000087">
    <property type="protein sequence ID" value="KKY21135.1"/>
    <property type="molecule type" value="Genomic_DNA"/>
</dbReference>
<reference evidence="2 3" key="2">
    <citation type="submission" date="2015-05" db="EMBL/GenBank/DDBJ databases">
        <authorList>
            <person name="Morales-Cruz A."/>
            <person name="Amrine K.C."/>
            <person name="Cantu D."/>
        </authorList>
    </citation>
    <scope>NUCLEOTIDE SEQUENCE [LARGE SCALE GENOMIC DNA]</scope>
    <source>
        <strain evidence="2">UCRPC4</strain>
    </source>
</reference>
<gene>
    <name evidence="2" type="ORF">UCRPC4_g03831</name>
</gene>
<feature type="compositionally biased region" description="Basic and acidic residues" evidence="1">
    <location>
        <begin position="349"/>
        <end position="405"/>
    </location>
</feature>
<reference evidence="2 3" key="1">
    <citation type="submission" date="2015-05" db="EMBL/GenBank/DDBJ databases">
        <title>Distinctive expansion of gene families associated with plant cell wall degradation and secondary metabolism in the genomes of grapevine trunk pathogens.</title>
        <authorList>
            <person name="Lawrence D.P."/>
            <person name="Travadon R."/>
            <person name="Rolshausen P.E."/>
            <person name="Baumgartner K."/>
        </authorList>
    </citation>
    <scope>NUCLEOTIDE SEQUENCE [LARGE SCALE GENOMIC DNA]</scope>
    <source>
        <strain evidence="2">UCRPC4</strain>
    </source>
</reference>
<keyword evidence="3" id="KW-1185">Reference proteome</keyword>
<organism evidence="2 3">
    <name type="scientific">Phaeomoniella chlamydospora</name>
    <name type="common">Phaeoacremonium chlamydosporum</name>
    <dbReference type="NCBI Taxonomy" id="158046"/>
    <lineage>
        <taxon>Eukaryota</taxon>
        <taxon>Fungi</taxon>
        <taxon>Dikarya</taxon>
        <taxon>Ascomycota</taxon>
        <taxon>Pezizomycotina</taxon>
        <taxon>Eurotiomycetes</taxon>
        <taxon>Chaetothyriomycetidae</taxon>
        <taxon>Phaeomoniellales</taxon>
        <taxon>Phaeomoniellaceae</taxon>
        <taxon>Phaeomoniella</taxon>
    </lineage>
</organism>
<evidence type="ECO:0000313" key="2">
    <source>
        <dbReference type="EMBL" id="KKY21135.1"/>
    </source>
</evidence>
<feature type="region of interest" description="Disordered" evidence="1">
    <location>
        <begin position="340"/>
        <end position="405"/>
    </location>
</feature>
<evidence type="ECO:0000256" key="1">
    <source>
        <dbReference type="SAM" id="MobiDB-lite"/>
    </source>
</evidence>
<sequence length="405" mass="45259">MSSPGPSRLGSGGSGTETRRHPIVKLTGDAMLEALKTDHYTCPCCGELRPLFDESTGSGVTTINIDEGSIEIKPPEVLSGLCEEGMKEEVKQYLGEEKVRNVNEEKAEPTIPHIMMSLRRQGLFGVPYGGHKKPLNIFESKLIKEVDPVKLIATAKVMEALDELKSSLKALSFDPAGPSPAISRAFNSWREIHPEAAKRRKGQHWTQRWISEIDQEMKNFKEKGSDAQDTAHIQHLGEQEACDCGHYPYCSSVCDRRLNEKEHCTCRSWPLCEVNCNLWQMNLHIANAAWKLKADEMKIKKMMITSPEKGLQRIHDAKLARECGHILKDIKAIRRPGFWKKGWSTNPKGGEHPNNDKNRETKGDGTATKVKDEETCEEGEARGGEDTEGCERDTIAEGKGKERAT</sequence>
<protein>
    <submittedName>
        <fullName evidence="2">Uncharacterized protein</fullName>
    </submittedName>
</protein>
<comment type="caution">
    <text evidence="2">The sequence shown here is derived from an EMBL/GenBank/DDBJ whole genome shotgun (WGS) entry which is preliminary data.</text>
</comment>
<dbReference type="AlphaFoldDB" id="A0A0G2GWS2"/>
<proteinExistence type="predicted"/>
<feature type="region of interest" description="Disordered" evidence="1">
    <location>
        <begin position="1"/>
        <end position="22"/>
    </location>
</feature>
<name>A0A0G2GWS2_PHACM</name>